<proteinExistence type="predicted"/>
<name>A0A558CVA8_9GAMM</name>
<accession>A0A558CVA8</accession>
<evidence type="ECO:0000313" key="2">
    <source>
        <dbReference type="EMBL" id="TVT52675.1"/>
    </source>
</evidence>
<protein>
    <submittedName>
        <fullName evidence="2">Uncharacterized protein</fullName>
    </submittedName>
</protein>
<dbReference type="AlphaFoldDB" id="A0A558CVA8"/>
<reference evidence="2 3" key="1">
    <citation type="submission" date="2019-07" db="EMBL/GenBank/DDBJ databases">
        <title>The pathways for chlorine oxyanion respiration interact through the shared metabolite chlorate.</title>
        <authorList>
            <person name="Barnum T.P."/>
            <person name="Cheng Y."/>
            <person name="Hill K.A."/>
            <person name="Lucas L.N."/>
            <person name="Carlson H.K."/>
            <person name="Coates J.D."/>
        </authorList>
    </citation>
    <scope>NUCLEOTIDE SEQUENCE [LARGE SCALE GENOMIC DNA]</scope>
    <source>
        <strain evidence="2">BK-3</strain>
    </source>
</reference>
<organism evidence="2 3">
    <name type="scientific">Sedimenticola thiotaurini</name>
    <dbReference type="NCBI Taxonomy" id="1543721"/>
    <lineage>
        <taxon>Bacteria</taxon>
        <taxon>Pseudomonadati</taxon>
        <taxon>Pseudomonadota</taxon>
        <taxon>Gammaproteobacteria</taxon>
        <taxon>Chromatiales</taxon>
        <taxon>Sedimenticolaceae</taxon>
        <taxon>Sedimenticola</taxon>
    </lineage>
</organism>
<dbReference type="EMBL" id="VMRY01000066">
    <property type="protein sequence ID" value="TVT52675.1"/>
    <property type="molecule type" value="Genomic_DNA"/>
</dbReference>
<gene>
    <name evidence="2" type="ORF">FHK82_13200</name>
</gene>
<feature type="coiled-coil region" evidence="1">
    <location>
        <begin position="63"/>
        <end position="90"/>
    </location>
</feature>
<evidence type="ECO:0000313" key="3">
    <source>
        <dbReference type="Proteomes" id="UP000317355"/>
    </source>
</evidence>
<evidence type="ECO:0000256" key="1">
    <source>
        <dbReference type="SAM" id="Coils"/>
    </source>
</evidence>
<keyword evidence="1" id="KW-0175">Coiled coil</keyword>
<sequence>MITNYFDILTSIRFQIAFSLILLSLSSAVMGREIEATSQNWKNTRTLESASNGLIYSLPEIDQTALQSEVKELSHQLQQRQEELNKFISDNKFSASDAVIIAALPGGLIYAAFKKQKSVTAQKNLDYVRSQLDSLKYDPIAKQQYLQKNLLASR</sequence>
<dbReference type="Proteomes" id="UP000317355">
    <property type="component" value="Unassembled WGS sequence"/>
</dbReference>
<comment type="caution">
    <text evidence="2">The sequence shown here is derived from an EMBL/GenBank/DDBJ whole genome shotgun (WGS) entry which is preliminary data.</text>
</comment>